<dbReference type="PANTHER" id="PTHR36182">
    <property type="entry name" value="PROTEIN, PUTATIVE (AFU_ORTHOLOGUE AFUA_6G10930)-RELATED"/>
    <property type="match status" value="1"/>
</dbReference>
<feature type="region of interest" description="Disordered" evidence="1">
    <location>
        <begin position="193"/>
        <end position="263"/>
    </location>
</feature>
<reference evidence="3 4" key="1">
    <citation type="journal article" date="2024" name="IMA Fungus">
        <title>IMA Genome - F19 : A genome assembly and annotation guide to empower mycologists, including annotated draft genome sequences of Ceratocystis pirilliformis, Diaporthe australafricana, Fusarium ophioides, Paecilomyces lecythidis, and Sporothrix stenoceras.</title>
        <authorList>
            <person name="Aylward J."/>
            <person name="Wilson A.M."/>
            <person name="Visagie C.M."/>
            <person name="Spraker J."/>
            <person name="Barnes I."/>
            <person name="Buitendag C."/>
            <person name="Ceriani C."/>
            <person name="Del Mar Angel L."/>
            <person name="du Plessis D."/>
            <person name="Fuchs T."/>
            <person name="Gasser K."/>
            <person name="Kramer D."/>
            <person name="Li W."/>
            <person name="Munsamy K."/>
            <person name="Piso A."/>
            <person name="Price J.L."/>
            <person name="Sonnekus B."/>
            <person name="Thomas C."/>
            <person name="van der Nest A."/>
            <person name="van Dijk A."/>
            <person name="van Heerden A."/>
            <person name="van Vuuren N."/>
            <person name="Yilmaz N."/>
            <person name="Duong T.A."/>
            <person name="van der Merwe N.A."/>
            <person name="Wingfield M.J."/>
            <person name="Wingfield B.D."/>
        </authorList>
    </citation>
    <scope>NUCLEOTIDE SEQUENCE [LARGE SCALE GENOMIC DNA]</scope>
    <source>
        <strain evidence="3 4">CMW 12675</strain>
    </source>
</reference>
<name>A0ABR3YFM2_9PEZI</name>
<feature type="signal peptide" evidence="2">
    <location>
        <begin position="1"/>
        <end position="18"/>
    </location>
</feature>
<dbReference type="Gene3D" id="2.70.50.70">
    <property type="match status" value="1"/>
</dbReference>
<evidence type="ECO:0000313" key="3">
    <source>
        <dbReference type="EMBL" id="KAL1887110.1"/>
    </source>
</evidence>
<evidence type="ECO:0000256" key="1">
    <source>
        <dbReference type="SAM" id="MobiDB-lite"/>
    </source>
</evidence>
<protein>
    <recommendedName>
        <fullName evidence="5">Extracellular protein</fullName>
    </recommendedName>
</protein>
<proteinExistence type="predicted"/>
<keyword evidence="4" id="KW-1185">Reference proteome</keyword>
<feature type="region of interest" description="Disordered" evidence="1">
    <location>
        <begin position="327"/>
        <end position="357"/>
    </location>
</feature>
<feature type="chain" id="PRO_5045202056" description="Extracellular protein" evidence="2">
    <location>
        <begin position="19"/>
        <end position="414"/>
    </location>
</feature>
<gene>
    <name evidence="3" type="ORF">Cpir12675_006689</name>
</gene>
<accession>A0ABR3YFM2</accession>
<sequence length="414" mass="41668">MKSYVATALLALVGSASAHMAMTYPPPLRSKANPYAGSDIDYSITSPLDKSGSDYPCKGTLNLLGTAAATSVATWTAGQAYNMSVSGGAIHGGGSCQLSLSYDKGKTFTVIHSYVGNCPTSTTSSYDFSIPSDAVSGEALFAWTWFNEIGNREMYMNCAVVNIEGSSEAKAASVSSSAAASFSSRPQIMVANVGNGCSTTEGSDVKFPNPGPDVTDDSTNTGNPVGSCSSDSSSGSDSDSGSGYASSIPSSTASSIPSSTAAASPSTVATTSAAYVAPSSSEAISEATSKPAASVSLPGGIFLTKSEAVVTQAPSSTFVTVTRPAATSVDSPTTTGYSTAVPSSDAGSGSSSQGLQPVGLDCSNEGEWNCVDGKSFQRCASGRWSVVMNMAEGNTCRSGVSAQLIVGRVAEKCT</sequence>
<evidence type="ECO:0008006" key="5">
    <source>
        <dbReference type="Google" id="ProtNLM"/>
    </source>
</evidence>
<organism evidence="3 4">
    <name type="scientific">Ceratocystis pirilliformis</name>
    <dbReference type="NCBI Taxonomy" id="259994"/>
    <lineage>
        <taxon>Eukaryota</taxon>
        <taxon>Fungi</taxon>
        <taxon>Dikarya</taxon>
        <taxon>Ascomycota</taxon>
        <taxon>Pezizomycotina</taxon>
        <taxon>Sordariomycetes</taxon>
        <taxon>Hypocreomycetidae</taxon>
        <taxon>Microascales</taxon>
        <taxon>Ceratocystidaceae</taxon>
        <taxon>Ceratocystis</taxon>
    </lineage>
</organism>
<keyword evidence="2" id="KW-0732">Signal</keyword>
<feature type="compositionally biased region" description="Polar residues" evidence="1">
    <location>
        <begin position="217"/>
        <end position="228"/>
    </location>
</feature>
<feature type="compositionally biased region" description="Polar residues" evidence="1">
    <location>
        <begin position="328"/>
        <end position="338"/>
    </location>
</feature>
<feature type="compositionally biased region" description="Low complexity" evidence="1">
    <location>
        <begin position="340"/>
        <end position="357"/>
    </location>
</feature>
<evidence type="ECO:0000256" key="2">
    <source>
        <dbReference type="SAM" id="SignalP"/>
    </source>
</evidence>
<dbReference type="Proteomes" id="UP001583280">
    <property type="component" value="Unassembled WGS sequence"/>
</dbReference>
<comment type="caution">
    <text evidence="3">The sequence shown here is derived from an EMBL/GenBank/DDBJ whole genome shotgun (WGS) entry which is preliminary data.</text>
</comment>
<dbReference type="EMBL" id="JAWDJO010000353">
    <property type="protein sequence ID" value="KAL1887110.1"/>
    <property type="molecule type" value="Genomic_DNA"/>
</dbReference>
<evidence type="ECO:0000313" key="4">
    <source>
        <dbReference type="Proteomes" id="UP001583280"/>
    </source>
</evidence>
<feature type="compositionally biased region" description="Low complexity" evidence="1">
    <location>
        <begin position="229"/>
        <end position="263"/>
    </location>
</feature>
<dbReference type="PANTHER" id="PTHR36182:SF1">
    <property type="entry name" value="PROTEIN, PUTATIVE (AFU_ORTHOLOGUE AFUA_6G10930)-RELATED"/>
    <property type="match status" value="1"/>
</dbReference>